<evidence type="ECO:0000259" key="4">
    <source>
        <dbReference type="PROSITE" id="PS51263"/>
    </source>
</evidence>
<comment type="similarity">
    <text evidence="1">Belongs to the actin-binding proteins ADF family.</text>
</comment>
<dbReference type="InterPro" id="IPR029006">
    <property type="entry name" value="ADF-H/Gelsolin-like_dom_sf"/>
</dbReference>
<dbReference type="Proteomes" id="UP000308705">
    <property type="component" value="Unassembled WGS sequence"/>
</dbReference>
<dbReference type="AlphaFoldDB" id="A0A4U3MP76"/>
<name>A0A4U3MP76_9ACTN</name>
<dbReference type="EMBL" id="SZQA01000001">
    <property type="protein sequence ID" value="TKK91405.1"/>
    <property type="molecule type" value="Genomic_DNA"/>
</dbReference>
<dbReference type="PANTHER" id="PTHR11913">
    <property type="entry name" value="COFILIN-RELATED"/>
    <property type="match status" value="1"/>
</dbReference>
<organism evidence="5 6">
    <name type="scientific">Herbidospora galbida</name>
    <dbReference type="NCBI Taxonomy" id="2575442"/>
    <lineage>
        <taxon>Bacteria</taxon>
        <taxon>Bacillati</taxon>
        <taxon>Actinomycetota</taxon>
        <taxon>Actinomycetes</taxon>
        <taxon>Streptosporangiales</taxon>
        <taxon>Streptosporangiaceae</taxon>
        <taxon>Herbidospora</taxon>
    </lineage>
</organism>
<protein>
    <recommendedName>
        <fullName evidence="4">ADF-H domain-containing protein</fullName>
    </recommendedName>
</protein>
<dbReference type="PROSITE" id="PS51263">
    <property type="entry name" value="ADF_H"/>
    <property type="match status" value="2"/>
</dbReference>
<proteinExistence type="inferred from homology"/>
<evidence type="ECO:0000256" key="1">
    <source>
        <dbReference type="ARBA" id="ARBA00006844"/>
    </source>
</evidence>
<dbReference type="GO" id="GO:0030042">
    <property type="term" value="P:actin filament depolymerization"/>
    <property type="evidence" value="ECO:0007669"/>
    <property type="project" value="InterPro"/>
</dbReference>
<feature type="region of interest" description="Disordered" evidence="3">
    <location>
        <begin position="42"/>
        <end position="62"/>
    </location>
</feature>
<evidence type="ECO:0000313" key="5">
    <source>
        <dbReference type="EMBL" id="TKK91405.1"/>
    </source>
</evidence>
<keyword evidence="6" id="KW-1185">Reference proteome</keyword>
<dbReference type="GO" id="GO:0003779">
    <property type="term" value="F:actin binding"/>
    <property type="evidence" value="ECO:0007669"/>
    <property type="project" value="UniProtKB-KW"/>
</dbReference>
<feature type="domain" description="ADF-H" evidence="4">
    <location>
        <begin position="163"/>
        <end position="305"/>
    </location>
</feature>
<comment type="caution">
    <text evidence="5">The sequence shown here is derived from an EMBL/GenBank/DDBJ whole genome shotgun (WGS) entry which is preliminary data.</text>
</comment>
<dbReference type="GO" id="GO:0015629">
    <property type="term" value="C:actin cytoskeleton"/>
    <property type="evidence" value="ECO:0007669"/>
    <property type="project" value="InterPro"/>
</dbReference>
<dbReference type="InterPro" id="IPR017904">
    <property type="entry name" value="ADF/Cofilin"/>
</dbReference>
<dbReference type="SMART" id="SM00102">
    <property type="entry name" value="ADF"/>
    <property type="match status" value="2"/>
</dbReference>
<keyword evidence="2" id="KW-0009">Actin-binding</keyword>
<reference evidence="5 6" key="1">
    <citation type="submission" date="2019-04" db="EMBL/GenBank/DDBJ databases">
        <title>Herbidospora sp. NEAU-GS14.nov., a novel actinomycete isolated from soil.</title>
        <authorList>
            <person name="Han L."/>
        </authorList>
    </citation>
    <scope>NUCLEOTIDE SEQUENCE [LARGE SCALE GENOMIC DNA]</scope>
    <source>
        <strain evidence="5 6">NEAU-GS14</strain>
    </source>
</reference>
<evidence type="ECO:0000313" key="6">
    <source>
        <dbReference type="Proteomes" id="UP000308705"/>
    </source>
</evidence>
<gene>
    <name evidence="5" type="ORF">FDA94_01000</name>
</gene>
<dbReference type="RefSeq" id="WP_137245093.1">
    <property type="nucleotide sequence ID" value="NZ_SZQA01000001.1"/>
</dbReference>
<dbReference type="Pfam" id="PF00241">
    <property type="entry name" value="Cofilin_ADF"/>
    <property type="match status" value="2"/>
</dbReference>
<evidence type="ECO:0000256" key="3">
    <source>
        <dbReference type="SAM" id="MobiDB-lite"/>
    </source>
</evidence>
<sequence length="365" mass="40341">MSGNLSLGSEAMNAYSSMVEYREADYVIFKAEGSAIVPENYVPVSDSGEYDPDDQPDPDRSPFDEFLAALPADECRWGICLADLGSYGSLCSDDPVLYTWLPAAAPASQKALYEQNTAVLARAFDLVQISHSAADHAGLSHGAVLDRLAVSGPPRALHFPDGDISFGRFAPKAEEIVMDIRRDSEAEVMTFGHAIFKMNRFFLLDVAQTGDPGAPHEEFLAGLPADDCRWGVYTLDISDLTDTRSTFTFFFTWIPQDAPEKTRRLYESGSDGTAMGAFEAAEFSPTGRLAGKFDQAIDYFLSTVSDHSAVSRENFHEKARRIFKPTEGEKMEDYWAEKKFRDEARAAEQEAHIIEGEAEEGGLYR</sequence>
<dbReference type="SUPFAM" id="SSF55753">
    <property type="entry name" value="Actin depolymerizing proteins"/>
    <property type="match status" value="2"/>
</dbReference>
<feature type="domain" description="ADF-H" evidence="4">
    <location>
        <begin position="2"/>
        <end position="149"/>
    </location>
</feature>
<dbReference type="Gene3D" id="3.40.20.10">
    <property type="entry name" value="Severin"/>
    <property type="match status" value="2"/>
</dbReference>
<dbReference type="OrthoDB" id="4320887at2"/>
<evidence type="ECO:0000256" key="2">
    <source>
        <dbReference type="ARBA" id="ARBA00023203"/>
    </source>
</evidence>
<accession>A0A4U3MP76</accession>
<dbReference type="InterPro" id="IPR002108">
    <property type="entry name" value="ADF-H"/>
</dbReference>